<evidence type="ECO:0000256" key="1">
    <source>
        <dbReference type="ARBA" id="ARBA00022722"/>
    </source>
</evidence>
<dbReference type="Pfam" id="PF02739">
    <property type="entry name" value="5_3_exonuc_N"/>
    <property type="match status" value="1"/>
</dbReference>
<evidence type="ECO:0000259" key="6">
    <source>
        <dbReference type="SMART" id="SM00475"/>
    </source>
</evidence>
<dbReference type="InterPro" id="IPR008918">
    <property type="entry name" value="HhH2"/>
</dbReference>
<dbReference type="CDD" id="cd09859">
    <property type="entry name" value="PIN_53EXO"/>
    <property type="match status" value="1"/>
</dbReference>
<dbReference type="InterPro" id="IPR029060">
    <property type="entry name" value="PIN-like_dom_sf"/>
</dbReference>
<dbReference type="SUPFAM" id="SSF88723">
    <property type="entry name" value="PIN domain-like"/>
    <property type="match status" value="1"/>
</dbReference>
<dbReference type="GO" id="GO:0033567">
    <property type="term" value="P:DNA replication, Okazaki fragment processing"/>
    <property type="evidence" value="ECO:0007669"/>
    <property type="project" value="InterPro"/>
</dbReference>
<dbReference type="AlphaFoldDB" id="A0A6N7IZV3"/>
<dbReference type="CDD" id="cd09898">
    <property type="entry name" value="H3TH_53EXO"/>
    <property type="match status" value="1"/>
</dbReference>
<reference evidence="7" key="1">
    <citation type="journal article" date="2020" name="Appl. Environ. Microbiol.">
        <title>Medium-Chain Fatty Acid Synthesis by 'Candidatus Weimeria bifida' gen. nov., sp. nov., and 'Candidatus Pseudoramibacter fermentans' sp. nov.</title>
        <authorList>
            <person name="Scarborough M.J."/>
            <person name="Myers K.S."/>
            <person name="Donohue T.J."/>
            <person name="Noguera D.R."/>
        </authorList>
    </citation>
    <scope>NUCLEOTIDE SEQUENCE</scope>
    <source>
        <strain evidence="7">LCO1.1</strain>
    </source>
</reference>
<keyword evidence="1" id="KW-0540">Nuclease</keyword>
<evidence type="ECO:0000256" key="5">
    <source>
        <dbReference type="ARBA" id="ARBA00050026"/>
    </source>
</evidence>
<dbReference type="InterPro" id="IPR020045">
    <property type="entry name" value="DNA_polI_H3TH"/>
</dbReference>
<gene>
    <name evidence="7" type="ORF">FRC54_04115</name>
</gene>
<dbReference type="SMART" id="SM00279">
    <property type="entry name" value="HhH2"/>
    <property type="match status" value="1"/>
</dbReference>
<dbReference type="GO" id="GO:0008409">
    <property type="term" value="F:5'-3' exonuclease activity"/>
    <property type="evidence" value="ECO:0007669"/>
    <property type="project" value="InterPro"/>
</dbReference>
<dbReference type="InterPro" id="IPR020046">
    <property type="entry name" value="5-3_exonucl_a-hlix_arch_N"/>
</dbReference>
<dbReference type="Gene3D" id="3.40.50.1010">
    <property type="entry name" value="5'-nuclease"/>
    <property type="match status" value="1"/>
</dbReference>
<accession>A0A6N7IZV3</accession>
<proteinExistence type="predicted"/>
<dbReference type="SMART" id="SM00475">
    <property type="entry name" value="53EXOc"/>
    <property type="match status" value="1"/>
</dbReference>
<dbReference type="EMBL" id="VOGC01000003">
    <property type="protein sequence ID" value="MQN01126.1"/>
    <property type="molecule type" value="Genomic_DNA"/>
</dbReference>
<comment type="caution">
    <text evidence="7">The sequence shown here is derived from an EMBL/GenBank/DDBJ whole genome shotgun (WGS) entry which is preliminary data.</text>
</comment>
<organism evidence="7 8">
    <name type="scientific">Candidatus Weimeria bifida</name>
    <dbReference type="NCBI Taxonomy" id="2599074"/>
    <lineage>
        <taxon>Bacteria</taxon>
        <taxon>Bacillati</taxon>
        <taxon>Bacillota</taxon>
        <taxon>Clostridia</taxon>
        <taxon>Lachnospirales</taxon>
        <taxon>Lachnospiraceae</taxon>
        <taxon>Candidatus Weimeria</taxon>
    </lineage>
</organism>
<dbReference type="InterPro" id="IPR002421">
    <property type="entry name" value="5-3_exonuclease"/>
</dbReference>
<dbReference type="PANTHER" id="PTHR42646">
    <property type="entry name" value="FLAP ENDONUCLEASE XNI"/>
    <property type="match status" value="1"/>
</dbReference>
<name>A0A6N7IZV3_9FIRM</name>
<dbReference type="PANTHER" id="PTHR42646:SF2">
    <property type="entry name" value="5'-3' EXONUCLEASE FAMILY PROTEIN"/>
    <property type="match status" value="1"/>
</dbReference>
<dbReference type="Proteomes" id="UP000460257">
    <property type="component" value="Unassembled WGS sequence"/>
</dbReference>
<keyword evidence="7" id="KW-0269">Exonuclease</keyword>
<sequence>MNRFLIVDGSSMLVTSYYGLLPKQILFEKDEEKKKKYYDKIMQYNGLYTNAMYAMTKTLKKIEKEQQITHMVICFDMSRDTFRRKQYEGYKAQRSATPEPLKSQFVQMEDMLKEIGYAVEFCEDYEADDLAGSAAALYSKEMPTYIITKDHDYLQLVDKSCTLWLLQTNQDKADAVNNRYSALFSDGKGFLVPDKAAQITPAVCRAEFGVAPEQIPDLKGIVGDTSDNIPGVKGVSSAAVPLLREYSTLSAIYDAIDSCPDEKSEKKLSAFWKEKLGVKRSPLKALKQYREEAFMSEDLATIRRDVKLRHDLDQMSLERLDDKKRREQYQKYGFRSL</sequence>
<keyword evidence="2" id="KW-0378">Hydrolase</keyword>
<protein>
    <recommendedName>
        <fullName evidence="5">5'-3' exonuclease</fullName>
    </recommendedName>
</protein>
<keyword evidence="3" id="KW-0238">DNA-binding</keyword>
<evidence type="ECO:0000313" key="8">
    <source>
        <dbReference type="Proteomes" id="UP000460257"/>
    </source>
</evidence>
<feature type="domain" description="5'-3' exonuclease" evidence="6">
    <location>
        <begin position="2"/>
        <end position="318"/>
    </location>
</feature>
<comment type="function">
    <text evidence="4">5'-3' exonuclease acting preferentially on double-stranded DNA.</text>
</comment>
<evidence type="ECO:0000256" key="2">
    <source>
        <dbReference type="ARBA" id="ARBA00022801"/>
    </source>
</evidence>
<dbReference type="GO" id="GO:0003677">
    <property type="term" value="F:DNA binding"/>
    <property type="evidence" value="ECO:0007669"/>
    <property type="project" value="UniProtKB-KW"/>
</dbReference>
<dbReference type="InterPro" id="IPR038969">
    <property type="entry name" value="FEN"/>
</dbReference>
<dbReference type="Pfam" id="PF01367">
    <property type="entry name" value="5_3_exonuc"/>
    <property type="match status" value="1"/>
</dbReference>
<keyword evidence="8" id="KW-1185">Reference proteome</keyword>
<dbReference type="SUPFAM" id="SSF47807">
    <property type="entry name" value="5' to 3' exonuclease, C-terminal subdomain"/>
    <property type="match status" value="1"/>
</dbReference>
<dbReference type="Gene3D" id="1.10.150.20">
    <property type="entry name" value="5' to 3' exonuclease, C-terminal subdomain"/>
    <property type="match status" value="1"/>
</dbReference>
<dbReference type="InterPro" id="IPR036279">
    <property type="entry name" value="5-3_exonuclease_C_sf"/>
</dbReference>
<evidence type="ECO:0000256" key="4">
    <source>
        <dbReference type="ARBA" id="ARBA00049957"/>
    </source>
</evidence>
<evidence type="ECO:0000256" key="3">
    <source>
        <dbReference type="ARBA" id="ARBA00023125"/>
    </source>
</evidence>
<evidence type="ECO:0000313" key="7">
    <source>
        <dbReference type="EMBL" id="MQN01126.1"/>
    </source>
</evidence>
<dbReference type="GO" id="GO:0017108">
    <property type="term" value="F:5'-flap endonuclease activity"/>
    <property type="evidence" value="ECO:0007669"/>
    <property type="project" value="InterPro"/>
</dbReference>